<keyword evidence="2" id="KW-1185">Reference proteome</keyword>
<dbReference type="RefSeq" id="WP_053399840.1">
    <property type="nucleotide sequence ID" value="NZ_JAUKEN010000002.1"/>
</dbReference>
<evidence type="ECO:0000313" key="2">
    <source>
        <dbReference type="Proteomes" id="UP000037558"/>
    </source>
</evidence>
<dbReference type="Proteomes" id="UP000037558">
    <property type="component" value="Unassembled WGS sequence"/>
</dbReference>
<reference evidence="2" key="1">
    <citation type="submission" date="2015-08" db="EMBL/GenBank/DDBJ databases">
        <title>Fjat-14210 dsm16467.</title>
        <authorList>
            <person name="Liu B."/>
            <person name="Wang J."/>
            <person name="Zhu Y."/>
            <person name="Liu G."/>
            <person name="Chen Q."/>
            <person name="Chen Z."/>
            <person name="Lan J."/>
            <person name="Che J."/>
            <person name="Ge C."/>
            <person name="Shi H."/>
            <person name="Pan Z."/>
            <person name="Liu X."/>
        </authorList>
    </citation>
    <scope>NUCLEOTIDE SEQUENCE [LARGE SCALE GENOMIC DNA]</scope>
    <source>
        <strain evidence="2">DSM 16467</strain>
    </source>
</reference>
<accession>A0A0M0LI66</accession>
<organism evidence="1 2">
    <name type="scientific">Priestia koreensis</name>
    <dbReference type="NCBI Taxonomy" id="284581"/>
    <lineage>
        <taxon>Bacteria</taxon>
        <taxon>Bacillati</taxon>
        <taxon>Bacillota</taxon>
        <taxon>Bacilli</taxon>
        <taxon>Bacillales</taxon>
        <taxon>Bacillaceae</taxon>
        <taxon>Priestia</taxon>
    </lineage>
</organism>
<dbReference type="PATRIC" id="fig|284581.3.peg.817"/>
<gene>
    <name evidence="1" type="ORF">AMD01_02710</name>
</gene>
<sequence length="97" mass="11079">MMVLDGYEQVEKEPLAAIDAKQLNMEAMMSDLTNLALSDLKNEYANHIACCEQRIAQTKEMAKNVFSPSICNPLIEEAEFQIKKFRKKMALIELLLK</sequence>
<comment type="caution">
    <text evidence="1">The sequence shown here is derived from an EMBL/GenBank/DDBJ whole genome shotgun (WGS) entry which is preliminary data.</text>
</comment>
<evidence type="ECO:0000313" key="1">
    <source>
        <dbReference type="EMBL" id="KOO50671.1"/>
    </source>
</evidence>
<protein>
    <submittedName>
        <fullName evidence="1">Uncharacterized protein</fullName>
    </submittedName>
</protein>
<dbReference type="EMBL" id="LILC01000002">
    <property type="protein sequence ID" value="KOO50671.1"/>
    <property type="molecule type" value="Genomic_DNA"/>
</dbReference>
<dbReference type="AlphaFoldDB" id="A0A0M0LI66"/>
<name>A0A0M0LI66_9BACI</name>
<proteinExistence type="predicted"/>